<keyword evidence="1" id="KW-0812">Transmembrane</keyword>
<comment type="caution">
    <text evidence="2">The sequence shown here is derived from an EMBL/GenBank/DDBJ whole genome shotgun (WGS) entry which is preliminary data.</text>
</comment>
<dbReference type="OrthoDB" id="7376543at2"/>
<dbReference type="Proteomes" id="UP000321638">
    <property type="component" value="Unassembled WGS sequence"/>
</dbReference>
<evidence type="ECO:0000256" key="1">
    <source>
        <dbReference type="SAM" id="Phobius"/>
    </source>
</evidence>
<keyword evidence="1" id="KW-0472">Membrane</keyword>
<keyword evidence="1" id="KW-1133">Transmembrane helix</keyword>
<feature type="transmembrane region" description="Helical" evidence="1">
    <location>
        <begin position="49"/>
        <end position="72"/>
    </location>
</feature>
<dbReference type="EMBL" id="VDUZ01000072">
    <property type="protein sequence ID" value="TXL69798.1"/>
    <property type="molecule type" value="Genomic_DNA"/>
</dbReference>
<evidence type="ECO:0000313" key="3">
    <source>
        <dbReference type="Proteomes" id="UP000321638"/>
    </source>
</evidence>
<accession>A0A5C8P8K7</accession>
<sequence length="161" mass="17681">MQKISLKEEATHAIEEARMILPGIQALFGFQLIAVFNERFEKALSSSEQGLHLAATCLVAIAAALLMTPAAFQRQAERGIISRYFVDLASRLICAALLPLAAGLALDIYLIARLILHSAALACSIAAVLWLVLVGLWFLYPRVRKGRKTVVTEMPRRQPTP</sequence>
<keyword evidence="3" id="KW-1185">Reference proteome</keyword>
<organism evidence="2 3">
    <name type="scientific">Vineibacter terrae</name>
    <dbReference type="NCBI Taxonomy" id="2586908"/>
    <lineage>
        <taxon>Bacteria</taxon>
        <taxon>Pseudomonadati</taxon>
        <taxon>Pseudomonadota</taxon>
        <taxon>Alphaproteobacteria</taxon>
        <taxon>Hyphomicrobiales</taxon>
        <taxon>Vineibacter</taxon>
    </lineage>
</organism>
<feature type="transmembrane region" description="Helical" evidence="1">
    <location>
        <begin position="118"/>
        <end position="140"/>
    </location>
</feature>
<name>A0A5C8P8K7_9HYPH</name>
<feature type="transmembrane region" description="Helical" evidence="1">
    <location>
        <begin position="20"/>
        <end position="37"/>
    </location>
</feature>
<feature type="transmembrane region" description="Helical" evidence="1">
    <location>
        <begin position="92"/>
        <end position="112"/>
    </location>
</feature>
<gene>
    <name evidence="2" type="ORF">FHP25_37455</name>
</gene>
<dbReference type="AlphaFoldDB" id="A0A5C8P8K7"/>
<dbReference type="InterPro" id="IPR046291">
    <property type="entry name" value="DUF6328"/>
</dbReference>
<evidence type="ECO:0000313" key="2">
    <source>
        <dbReference type="EMBL" id="TXL69798.1"/>
    </source>
</evidence>
<reference evidence="2 3" key="1">
    <citation type="submission" date="2019-06" db="EMBL/GenBank/DDBJ databases">
        <title>New taxonomy in bacterial strain CC-CFT640, isolated from vineyard.</title>
        <authorList>
            <person name="Lin S.-Y."/>
            <person name="Tsai C.-F."/>
            <person name="Young C.-C."/>
        </authorList>
    </citation>
    <scope>NUCLEOTIDE SEQUENCE [LARGE SCALE GENOMIC DNA]</scope>
    <source>
        <strain evidence="2 3">CC-CFT640</strain>
    </source>
</reference>
<protein>
    <submittedName>
        <fullName evidence="2">Uncharacterized protein</fullName>
    </submittedName>
</protein>
<dbReference type="Pfam" id="PF19853">
    <property type="entry name" value="DUF6328"/>
    <property type="match status" value="1"/>
</dbReference>
<proteinExistence type="predicted"/>